<comment type="similarity">
    <text evidence="2">Belongs to the CAF1 family.</text>
</comment>
<sequence length="731" mass="82900">MNRQRPARALSRALSRALALSFSSTAALPAFPLKQVTKSNFEPALAELRSHVRAADFVAIDLEMTGVTSAPWRESFEFDRSDVRYLKVKDSAEKFAVVQFGVCPFRWDSSKQAFIAYPHNFYIFPRQELTIDGPSYEFLCQTASIDFLAKYQFDFNACIREGISYLSKRQEGEVLRRLNLAYEDESSATGYNLKEVRDVPLVRMADILFTERMKNRFNEWRDWLLRPQNGEFQFQGSSNDSKQQFQTLFFKMRPAISLNGFTSHQLRLIQLVIRKNFEDLSYVCVNGENCVSQQLVVYTDSKDDRNLIMKEIKDERRKQADMKIQAAIGFRHVIDLLSSEQKLIVGHNCFLDIAHVHNKFVGPLPLTAEEFVSSINKYFPFIIDTKILLNTHHILQQRMKKSKTSLSSAFAMLCPHIALSVSGGLAFDSGVKVEAQVDNLRCSNWNSGAKHEAGYDAFMTGCIFAQASSHVGIDFKHHFSCENLAYNEKLQKHINLLYLSWTNADIIDLSTGNKVTETLETNPKRRFSNILFENIVLIWGFPSKLKARDIRNCISKVFGLTSVTSVYHLDETAVFVQFSKTEFVSNFLSLKETLEKSGDDPVSVLNPLTELLEGGNTHAAAYEAYKDICSSPMSKVVFADQAEAFGTKWKTELVESKVAINNPEDENFSSENLIKGASKSVEKAEPGMINNLKNEPFCGPFSCDDNKIIHSLYSADDTRPRTSNLRLTQTN</sequence>
<evidence type="ECO:0000256" key="1">
    <source>
        <dbReference type="ARBA" id="ARBA00001968"/>
    </source>
</evidence>
<dbReference type="Pfam" id="PF04857">
    <property type="entry name" value="CAF1"/>
    <property type="match status" value="1"/>
</dbReference>
<dbReference type="AlphaFoldDB" id="A0A2P5F8A5"/>
<dbReference type="EMBL" id="JXTC01000054">
    <property type="protein sequence ID" value="PON94004.1"/>
    <property type="molecule type" value="Genomic_DNA"/>
</dbReference>
<dbReference type="GO" id="GO:0000175">
    <property type="term" value="F:3'-5'-RNA exonuclease activity"/>
    <property type="evidence" value="ECO:0007669"/>
    <property type="project" value="TreeGrafter"/>
</dbReference>
<evidence type="ECO:0000256" key="3">
    <source>
        <dbReference type="SAM" id="SignalP"/>
    </source>
</evidence>
<dbReference type="InterPro" id="IPR006941">
    <property type="entry name" value="RNase_CAF1"/>
</dbReference>
<keyword evidence="3" id="KW-0732">Signal</keyword>
<evidence type="ECO:0000256" key="2">
    <source>
        <dbReference type="ARBA" id="ARBA00008372"/>
    </source>
</evidence>
<accession>A0A2P5F8A5</accession>
<dbReference type="OrthoDB" id="1432093at2759"/>
<dbReference type="FunCoup" id="A0A2P5F8A5">
    <property type="interactions" value="2447"/>
</dbReference>
<feature type="chain" id="PRO_5015188921" evidence="3">
    <location>
        <begin position="28"/>
        <end position="731"/>
    </location>
</feature>
<dbReference type="PANTHER" id="PTHR15092">
    <property type="entry name" value="POLY A -SPECIFIC RIBONUCLEASE/TARGET OF EGR1, MEMBER 1"/>
    <property type="match status" value="1"/>
</dbReference>
<keyword evidence="5" id="KW-1185">Reference proteome</keyword>
<organism evidence="4 5">
    <name type="scientific">Trema orientale</name>
    <name type="common">Charcoal tree</name>
    <name type="synonym">Celtis orientalis</name>
    <dbReference type="NCBI Taxonomy" id="63057"/>
    <lineage>
        <taxon>Eukaryota</taxon>
        <taxon>Viridiplantae</taxon>
        <taxon>Streptophyta</taxon>
        <taxon>Embryophyta</taxon>
        <taxon>Tracheophyta</taxon>
        <taxon>Spermatophyta</taxon>
        <taxon>Magnoliopsida</taxon>
        <taxon>eudicotyledons</taxon>
        <taxon>Gunneridae</taxon>
        <taxon>Pentapetalae</taxon>
        <taxon>rosids</taxon>
        <taxon>fabids</taxon>
        <taxon>Rosales</taxon>
        <taxon>Cannabaceae</taxon>
        <taxon>Trema</taxon>
    </lineage>
</organism>
<reference evidence="5" key="1">
    <citation type="submission" date="2016-06" db="EMBL/GenBank/DDBJ databases">
        <title>Parallel loss of symbiosis genes in relatives of nitrogen-fixing non-legume Parasponia.</title>
        <authorList>
            <person name="Van Velzen R."/>
            <person name="Holmer R."/>
            <person name="Bu F."/>
            <person name="Rutten L."/>
            <person name="Van Zeijl A."/>
            <person name="Liu W."/>
            <person name="Santuari L."/>
            <person name="Cao Q."/>
            <person name="Sharma T."/>
            <person name="Shen D."/>
            <person name="Roswanjaya Y."/>
            <person name="Wardhani T."/>
            <person name="Kalhor M.S."/>
            <person name="Jansen J."/>
            <person name="Van den Hoogen J."/>
            <person name="Gungor B."/>
            <person name="Hartog M."/>
            <person name="Hontelez J."/>
            <person name="Verver J."/>
            <person name="Yang W.-C."/>
            <person name="Schijlen E."/>
            <person name="Repin R."/>
            <person name="Schilthuizen M."/>
            <person name="Schranz E."/>
            <person name="Heidstra R."/>
            <person name="Miyata K."/>
            <person name="Fedorova E."/>
            <person name="Kohlen W."/>
            <person name="Bisseling T."/>
            <person name="Smit S."/>
            <person name="Geurts R."/>
        </authorList>
    </citation>
    <scope>NUCLEOTIDE SEQUENCE [LARGE SCALE GENOMIC DNA]</scope>
    <source>
        <strain evidence="5">cv. RG33-2</strain>
    </source>
</reference>
<dbReference type="Gene3D" id="3.30.420.10">
    <property type="entry name" value="Ribonuclease H-like superfamily/Ribonuclease H"/>
    <property type="match status" value="2"/>
</dbReference>
<dbReference type="InterPro" id="IPR012337">
    <property type="entry name" value="RNaseH-like_sf"/>
</dbReference>
<gene>
    <name evidence="4" type="ORF">TorRG33x02_100430</name>
</gene>
<feature type="signal peptide" evidence="3">
    <location>
        <begin position="1"/>
        <end position="27"/>
    </location>
</feature>
<dbReference type="STRING" id="63057.A0A2P5F8A5"/>
<dbReference type="InterPro" id="IPR051181">
    <property type="entry name" value="CAF1_poly(A)_ribonucleases"/>
</dbReference>
<dbReference type="GO" id="GO:0003723">
    <property type="term" value="F:RNA binding"/>
    <property type="evidence" value="ECO:0007669"/>
    <property type="project" value="TreeGrafter"/>
</dbReference>
<proteinExistence type="inferred from homology"/>
<comment type="caution">
    <text evidence="4">The sequence shown here is derived from an EMBL/GenBank/DDBJ whole genome shotgun (WGS) entry which is preliminary data.</text>
</comment>
<dbReference type="PANTHER" id="PTHR15092:SF22">
    <property type="entry name" value="POLY(A)-SPECIFIC RIBONUCLEASE PNLDC1"/>
    <property type="match status" value="1"/>
</dbReference>
<comment type="cofactor">
    <cofactor evidence="1">
        <name>a divalent metal cation</name>
        <dbReference type="ChEBI" id="CHEBI:60240"/>
    </cofactor>
</comment>
<dbReference type="InParanoid" id="A0A2P5F8A5"/>
<dbReference type="SUPFAM" id="SSF53098">
    <property type="entry name" value="Ribonuclease H-like"/>
    <property type="match status" value="1"/>
</dbReference>
<evidence type="ECO:0000313" key="5">
    <source>
        <dbReference type="Proteomes" id="UP000237000"/>
    </source>
</evidence>
<protein>
    <submittedName>
        <fullName evidence="4">Ribonuclease</fullName>
    </submittedName>
</protein>
<evidence type="ECO:0000313" key="4">
    <source>
        <dbReference type="EMBL" id="PON94004.1"/>
    </source>
</evidence>
<dbReference type="InterPro" id="IPR036397">
    <property type="entry name" value="RNaseH_sf"/>
</dbReference>
<dbReference type="Proteomes" id="UP000237000">
    <property type="component" value="Unassembled WGS sequence"/>
</dbReference>
<name>A0A2P5F8A5_TREOI</name>